<dbReference type="Pfam" id="PF13424">
    <property type="entry name" value="TPR_12"/>
    <property type="match status" value="1"/>
</dbReference>
<accession>A0A6A5YTA2</accession>
<dbReference type="PANTHER" id="PTHR46082:SF6">
    <property type="entry name" value="AAA+ ATPASE DOMAIN-CONTAINING PROTEIN-RELATED"/>
    <property type="match status" value="1"/>
</dbReference>
<dbReference type="Proteomes" id="UP000799770">
    <property type="component" value="Unassembled WGS sequence"/>
</dbReference>
<dbReference type="EMBL" id="ML977338">
    <property type="protein sequence ID" value="KAF2110266.1"/>
    <property type="molecule type" value="Genomic_DNA"/>
</dbReference>
<dbReference type="OrthoDB" id="5086500at2759"/>
<protein>
    <recommendedName>
        <fullName evidence="3">NB-ARC domain-containing protein</fullName>
    </recommendedName>
</protein>
<dbReference type="SUPFAM" id="SSF48452">
    <property type="entry name" value="TPR-like"/>
    <property type="match status" value="2"/>
</dbReference>
<dbReference type="InterPro" id="IPR053137">
    <property type="entry name" value="NLR-like"/>
</dbReference>
<dbReference type="Gene3D" id="3.40.50.300">
    <property type="entry name" value="P-loop containing nucleotide triphosphate hydrolases"/>
    <property type="match status" value="1"/>
</dbReference>
<dbReference type="AlphaFoldDB" id="A0A6A5YTA2"/>
<dbReference type="PANTHER" id="PTHR46082">
    <property type="entry name" value="ATP/GTP-BINDING PROTEIN-RELATED"/>
    <property type="match status" value="1"/>
</dbReference>
<evidence type="ECO:0008006" key="3">
    <source>
        <dbReference type="Google" id="ProtNLM"/>
    </source>
</evidence>
<keyword evidence="2" id="KW-1185">Reference proteome</keyword>
<dbReference type="InterPro" id="IPR027417">
    <property type="entry name" value="P-loop_NTPase"/>
</dbReference>
<proteinExistence type="predicted"/>
<dbReference type="SUPFAM" id="SSF52540">
    <property type="entry name" value="P-loop containing nucleoside triphosphate hydrolases"/>
    <property type="match status" value="1"/>
</dbReference>
<reference evidence="1" key="1">
    <citation type="journal article" date="2020" name="Stud. Mycol.">
        <title>101 Dothideomycetes genomes: a test case for predicting lifestyles and emergence of pathogens.</title>
        <authorList>
            <person name="Haridas S."/>
            <person name="Albert R."/>
            <person name="Binder M."/>
            <person name="Bloem J."/>
            <person name="Labutti K."/>
            <person name="Salamov A."/>
            <person name="Andreopoulos B."/>
            <person name="Baker S."/>
            <person name="Barry K."/>
            <person name="Bills G."/>
            <person name="Bluhm B."/>
            <person name="Cannon C."/>
            <person name="Castanera R."/>
            <person name="Culley D."/>
            <person name="Daum C."/>
            <person name="Ezra D."/>
            <person name="Gonzalez J."/>
            <person name="Henrissat B."/>
            <person name="Kuo A."/>
            <person name="Liang C."/>
            <person name="Lipzen A."/>
            <person name="Lutzoni F."/>
            <person name="Magnuson J."/>
            <person name="Mondo S."/>
            <person name="Nolan M."/>
            <person name="Ohm R."/>
            <person name="Pangilinan J."/>
            <person name="Park H.-J."/>
            <person name="Ramirez L."/>
            <person name="Alfaro M."/>
            <person name="Sun H."/>
            <person name="Tritt A."/>
            <person name="Yoshinaga Y."/>
            <person name="Zwiers L.-H."/>
            <person name="Turgeon B."/>
            <person name="Goodwin S."/>
            <person name="Spatafora J."/>
            <person name="Crous P."/>
            <person name="Grigoriev I."/>
        </authorList>
    </citation>
    <scope>NUCLEOTIDE SEQUENCE</scope>
    <source>
        <strain evidence="1">CBS 627.86</strain>
    </source>
</reference>
<evidence type="ECO:0000313" key="1">
    <source>
        <dbReference type="EMBL" id="KAF2110266.1"/>
    </source>
</evidence>
<gene>
    <name evidence="1" type="ORF">BDV96DRAFT_501211</name>
</gene>
<sequence length="837" mass="95499">MKSQRSEIRRGFSSLQESSKSQFGRRDSVIQCAQSVLSIAFINEHFDTPQPVSSHYKGRTQELASLKIEVQRPYVTNQQKRFVVYGIGGSGKSQFCSKFAQENRNSFWGVFWIDAKTLKTAKDSFARIARMGKVEANENAAKAWLSSKDRPFLLIIDNADDPEIAVDQHFPQGEKAFILITTQNPQWRIHGNVSKKGFFHFKELESDAAQELLLRSAGEELPWSTMVYEVAAQICQTLGFLPLAIIQAGSAILSNFCTLHSYLKFFDQDWNRVREGQRQRRGSFTNITVYSSWEVAFKGLVAKQNQTSEDAVELLKTFSFLERVRIRMRDAKKQALAAKKKPGKRKSLGQTAKELLRTLVIAIMRLGEVPTLPKVLRDVDKRGRFNDYRLRQALKALVQLSLIDYDPVTDSYSMHQLLHKWVRERPEMSLKEQAVWCQAAGTVLAQALLLPPLGASQAAEDLRKDILPHVIHVHDQERDIQKKIEENQIDRTRSWPSLSTALARSQVAQRAKFSLVYAQNGYWKDALALQKDVAEFLYMSLGKDHPVTVRLSLLMADMHWAMSEPDNASMILEDLLHHVRASNGEDHEDTARVLDKLGATRWMQGRFKDARDLHRDVLAKFTKLYGTQHPETLKAMSNLDHGKMHTDTLMVMDNLAMTYFDRYYTSVGFGDRNDIDDAYEIITETVKGRRKVLGKEHGFTLWSMCNQARIKALRDDEGDIQEAERMIRSGLRIAERNLGETHLGTLYGKAQLGNVLMLAGKYEEAEHTLRGILVVYDESNKGHADQFVAMGYLTGCCQQLGKEAEAARLRERLIKGARSLFGEDSPWEDFFYRKYGR</sequence>
<dbReference type="Gene3D" id="1.25.40.10">
    <property type="entry name" value="Tetratricopeptide repeat domain"/>
    <property type="match status" value="2"/>
</dbReference>
<organism evidence="1 2">
    <name type="scientific">Lophiotrema nucula</name>
    <dbReference type="NCBI Taxonomy" id="690887"/>
    <lineage>
        <taxon>Eukaryota</taxon>
        <taxon>Fungi</taxon>
        <taxon>Dikarya</taxon>
        <taxon>Ascomycota</taxon>
        <taxon>Pezizomycotina</taxon>
        <taxon>Dothideomycetes</taxon>
        <taxon>Pleosporomycetidae</taxon>
        <taxon>Pleosporales</taxon>
        <taxon>Lophiotremataceae</taxon>
        <taxon>Lophiotrema</taxon>
    </lineage>
</organism>
<name>A0A6A5YTA2_9PLEO</name>
<dbReference type="InterPro" id="IPR011990">
    <property type="entry name" value="TPR-like_helical_dom_sf"/>
</dbReference>
<evidence type="ECO:0000313" key="2">
    <source>
        <dbReference type="Proteomes" id="UP000799770"/>
    </source>
</evidence>